<dbReference type="InterPro" id="IPR011051">
    <property type="entry name" value="RmlC_Cupin_sf"/>
</dbReference>
<dbReference type="InterPro" id="IPR013096">
    <property type="entry name" value="Cupin_2"/>
</dbReference>
<dbReference type="InterPro" id="IPR050807">
    <property type="entry name" value="TransReg_Diox_bact_type"/>
</dbReference>
<dbReference type="Proteomes" id="UP000035963">
    <property type="component" value="Unassembled WGS sequence"/>
</dbReference>
<feature type="domain" description="HTH cro/C1-type" evidence="2">
    <location>
        <begin position="15"/>
        <end position="69"/>
    </location>
</feature>
<dbReference type="PATRIC" id="fig|908627.4.peg.8492"/>
<dbReference type="PROSITE" id="PS50943">
    <property type="entry name" value="HTH_CROC1"/>
    <property type="match status" value="1"/>
</dbReference>
<dbReference type="InterPro" id="IPR010982">
    <property type="entry name" value="Lambda_DNA-bd_dom_sf"/>
</dbReference>
<dbReference type="CDD" id="cd00093">
    <property type="entry name" value="HTH_XRE"/>
    <property type="match status" value="1"/>
</dbReference>
<name>A0A0J1CL52_9BURK</name>
<dbReference type="Gene3D" id="2.60.120.10">
    <property type="entry name" value="Jelly Rolls"/>
    <property type="match status" value="1"/>
</dbReference>
<dbReference type="Pfam" id="PF01381">
    <property type="entry name" value="HTH_3"/>
    <property type="match status" value="1"/>
</dbReference>
<evidence type="ECO:0000313" key="4">
    <source>
        <dbReference type="Proteomes" id="UP000035963"/>
    </source>
</evidence>
<gene>
    <name evidence="3" type="ORF">EOS_37890</name>
</gene>
<organism evidence="3 4">
    <name type="scientific">Caballeronia mineralivorans PML1(12)</name>
    <dbReference type="NCBI Taxonomy" id="908627"/>
    <lineage>
        <taxon>Bacteria</taxon>
        <taxon>Pseudomonadati</taxon>
        <taxon>Pseudomonadota</taxon>
        <taxon>Betaproteobacteria</taxon>
        <taxon>Burkholderiales</taxon>
        <taxon>Burkholderiaceae</taxon>
        <taxon>Caballeronia</taxon>
    </lineage>
</organism>
<dbReference type="InterPro" id="IPR014710">
    <property type="entry name" value="RmlC-like_jellyroll"/>
</dbReference>
<evidence type="ECO:0000256" key="1">
    <source>
        <dbReference type="ARBA" id="ARBA00023125"/>
    </source>
</evidence>
<protein>
    <recommendedName>
        <fullName evidence="2">HTH cro/C1-type domain-containing protein</fullName>
    </recommendedName>
</protein>
<dbReference type="SUPFAM" id="SSF51182">
    <property type="entry name" value="RmlC-like cupins"/>
    <property type="match status" value="1"/>
</dbReference>
<dbReference type="SUPFAM" id="SSF47413">
    <property type="entry name" value="lambda repressor-like DNA-binding domains"/>
    <property type="match status" value="1"/>
</dbReference>
<dbReference type="EMBL" id="AEJF01000230">
    <property type="protein sequence ID" value="KLU21126.1"/>
    <property type="molecule type" value="Genomic_DNA"/>
</dbReference>
<comment type="caution">
    <text evidence="3">The sequence shown here is derived from an EMBL/GenBank/DDBJ whole genome shotgun (WGS) entry which is preliminary data.</text>
</comment>
<dbReference type="InterPro" id="IPR001387">
    <property type="entry name" value="Cro/C1-type_HTH"/>
</dbReference>
<accession>A0A0J1CL52</accession>
<dbReference type="PANTHER" id="PTHR46797:SF2">
    <property type="entry name" value="TRANSCRIPTIONAL REGULATOR"/>
    <property type="match status" value="1"/>
</dbReference>
<dbReference type="AlphaFoldDB" id="A0A0J1CL52"/>
<proteinExistence type="predicted"/>
<sequence>MPPASPQHRTFGEKLRFHRESRGLSLKELATRAGISVGILSQVERGINSPSLRTLSKVRTALGLPSSFFFDDDHPPASNSGEAEFVCRVADRPQLHLGPDAPHKELLHHGSSRVFEFMTIELPPHYQSGSSSYPSEKGGYVLEGEVVMTVGKKTTTLSVGDSFLFDGILPHDLRNPTDRTTKLLWIIAKLPNDLLL</sequence>
<keyword evidence="1" id="KW-0238">DNA-binding</keyword>
<reference evidence="3 4" key="1">
    <citation type="journal article" date="2015" name="Genome Announc.">
        <title>Draft Genome Sequence of Burkholderia sp. Strain PML1(12), an Ectomycorrhizosphere-Inhabiting Bacterium with Effective Mineral-Weathering Ability.</title>
        <authorList>
            <person name="Uroz S."/>
            <person name="Oger P."/>
        </authorList>
    </citation>
    <scope>NUCLEOTIDE SEQUENCE [LARGE SCALE GENOMIC DNA]</scope>
    <source>
        <strain evidence="4">PML1(12)</strain>
    </source>
</reference>
<dbReference type="GO" id="GO:0003677">
    <property type="term" value="F:DNA binding"/>
    <property type="evidence" value="ECO:0007669"/>
    <property type="project" value="UniProtKB-KW"/>
</dbReference>
<dbReference type="CDD" id="cd02209">
    <property type="entry name" value="cupin_XRE_C"/>
    <property type="match status" value="1"/>
</dbReference>
<dbReference type="Gene3D" id="1.10.260.40">
    <property type="entry name" value="lambda repressor-like DNA-binding domains"/>
    <property type="match status" value="1"/>
</dbReference>
<dbReference type="GO" id="GO:0003700">
    <property type="term" value="F:DNA-binding transcription factor activity"/>
    <property type="evidence" value="ECO:0007669"/>
    <property type="project" value="TreeGrafter"/>
</dbReference>
<evidence type="ECO:0000259" key="2">
    <source>
        <dbReference type="PROSITE" id="PS50943"/>
    </source>
</evidence>
<keyword evidence="4" id="KW-1185">Reference proteome</keyword>
<dbReference type="GO" id="GO:0005829">
    <property type="term" value="C:cytosol"/>
    <property type="evidence" value="ECO:0007669"/>
    <property type="project" value="TreeGrafter"/>
</dbReference>
<dbReference type="SMART" id="SM00530">
    <property type="entry name" value="HTH_XRE"/>
    <property type="match status" value="1"/>
</dbReference>
<evidence type="ECO:0000313" key="3">
    <source>
        <dbReference type="EMBL" id="KLU21126.1"/>
    </source>
</evidence>
<dbReference type="PANTHER" id="PTHR46797">
    <property type="entry name" value="HTH-TYPE TRANSCRIPTIONAL REGULATOR"/>
    <property type="match status" value="1"/>
</dbReference>
<dbReference type="Pfam" id="PF07883">
    <property type="entry name" value="Cupin_2"/>
    <property type="match status" value="1"/>
</dbReference>